<dbReference type="GO" id="GO:0043190">
    <property type="term" value="C:ATP-binding cassette (ABC) transporter complex"/>
    <property type="evidence" value="ECO:0007669"/>
    <property type="project" value="InterPro"/>
</dbReference>
<dbReference type="CDD" id="cd13640">
    <property type="entry name" value="PBP2_ChoX"/>
    <property type="match status" value="1"/>
</dbReference>
<dbReference type="AlphaFoldDB" id="A0A4R2D3X3"/>
<accession>A0A4R2D3X3</accession>
<proteinExistence type="predicted"/>
<dbReference type="Proteomes" id="UP000295351">
    <property type="component" value="Unassembled WGS sequence"/>
</dbReference>
<protein>
    <submittedName>
        <fullName evidence="3">Glycine betaine/proline transport system substrate-binding protein</fullName>
    </submittedName>
</protein>
<dbReference type="SUPFAM" id="SSF53850">
    <property type="entry name" value="Periplasmic binding protein-like II"/>
    <property type="match status" value="1"/>
</dbReference>
<feature type="chain" id="PRO_5020909458" evidence="1">
    <location>
        <begin position="28"/>
        <end position="319"/>
    </location>
</feature>
<feature type="domain" description="ABC-type glycine betaine transport system substrate-binding" evidence="2">
    <location>
        <begin position="35"/>
        <end position="287"/>
    </location>
</feature>
<dbReference type="EMBL" id="SLVX01000001">
    <property type="protein sequence ID" value="TCN48345.1"/>
    <property type="molecule type" value="Genomic_DNA"/>
</dbReference>
<evidence type="ECO:0000259" key="2">
    <source>
        <dbReference type="Pfam" id="PF04069"/>
    </source>
</evidence>
<evidence type="ECO:0000313" key="4">
    <source>
        <dbReference type="Proteomes" id="UP000295351"/>
    </source>
</evidence>
<keyword evidence="1" id="KW-0732">Signal</keyword>
<reference evidence="3 4" key="1">
    <citation type="submission" date="2019-03" db="EMBL/GenBank/DDBJ databases">
        <title>Genomic Encyclopedia of Type Strains, Phase IV (KMG-IV): sequencing the most valuable type-strain genomes for metagenomic binning, comparative biology and taxonomic classification.</title>
        <authorList>
            <person name="Goeker M."/>
        </authorList>
    </citation>
    <scope>NUCLEOTIDE SEQUENCE [LARGE SCALE GENOMIC DNA]</scope>
    <source>
        <strain evidence="3 4">DSM 18401</strain>
    </source>
</reference>
<dbReference type="RefSeq" id="WP_133032693.1">
    <property type="nucleotide sequence ID" value="NZ_BAABEI010000012.1"/>
</dbReference>
<dbReference type="InterPro" id="IPR017783">
    <property type="entry name" value="ABC_choline_sub-bd"/>
</dbReference>
<dbReference type="InterPro" id="IPR007210">
    <property type="entry name" value="ABC_Gly_betaine_transp_sub-bd"/>
</dbReference>
<evidence type="ECO:0000313" key="3">
    <source>
        <dbReference type="EMBL" id="TCN48345.1"/>
    </source>
</evidence>
<gene>
    <name evidence="3" type="ORF">EV665_10177</name>
</gene>
<dbReference type="GO" id="GO:0033265">
    <property type="term" value="F:choline binding"/>
    <property type="evidence" value="ECO:0007669"/>
    <property type="project" value="InterPro"/>
</dbReference>
<dbReference type="NCBIfam" id="TIGR03414">
    <property type="entry name" value="ABC_choline_bnd"/>
    <property type="match status" value="1"/>
</dbReference>
<dbReference type="GO" id="GO:0042597">
    <property type="term" value="C:periplasmic space"/>
    <property type="evidence" value="ECO:0007669"/>
    <property type="project" value="InterPro"/>
</dbReference>
<organism evidence="3 4">
    <name type="scientific">Shinella granuli</name>
    <dbReference type="NCBI Taxonomy" id="323621"/>
    <lineage>
        <taxon>Bacteria</taxon>
        <taxon>Pseudomonadati</taxon>
        <taxon>Pseudomonadota</taxon>
        <taxon>Alphaproteobacteria</taxon>
        <taxon>Hyphomicrobiales</taxon>
        <taxon>Rhizobiaceae</taxon>
        <taxon>Shinella</taxon>
    </lineage>
</organism>
<comment type="caution">
    <text evidence="3">The sequence shown here is derived from an EMBL/GenBank/DDBJ whole genome shotgun (WGS) entry which is preliminary data.</text>
</comment>
<dbReference type="Gene3D" id="3.40.190.10">
    <property type="entry name" value="Periplasmic binding protein-like II"/>
    <property type="match status" value="1"/>
</dbReference>
<dbReference type="Gene3D" id="3.40.190.100">
    <property type="entry name" value="Glycine betaine-binding periplasmic protein, domain 2"/>
    <property type="match status" value="1"/>
</dbReference>
<feature type="signal peptide" evidence="1">
    <location>
        <begin position="1"/>
        <end position="27"/>
    </location>
</feature>
<dbReference type="GO" id="GO:0022857">
    <property type="term" value="F:transmembrane transporter activity"/>
    <property type="evidence" value="ECO:0007669"/>
    <property type="project" value="InterPro"/>
</dbReference>
<dbReference type="GO" id="GO:0015871">
    <property type="term" value="P:choline transport"/>
    <property type="evidence" value="ECO:0007669"/>
    <property type="project" value="InterPro"/>
</dbReference>
<sequence>MKSASPFKTLLAAAVSVLALGAANVSAAEAESCGKVRFSDVGWTDITATTATATVLLKSLGYETEVTVLSVPVTYTSLKNKDIDVFLGNWMPTMEADIAPFREDGSVETVRENLEGAKYTLATNAKGAELGIKDFADIAKQKDALGAKIYGIEPGNDGNRLIIDMVSNNKFDLSGFEVVESSEQGMLAEVARAEQEGTPVVFLGWEPHPMNANFKLTYLTGGDDVFGPDFGGATVYTNVRQGYVGECPNVGKLLQNLKFTLEMENQIMGKILNDGQDPEAAATDWLKANPAAVEPWLAGVTTKDGSGEALPAAKTALGL</sequence>
<name>A0A4R2D3X3_SHIGR</name>
<evidence type="ECO:0000256" key="1">
    <source>
        <dbReference type="SAM" id="SignalP"/>
    </source>
</evidence>
<dbReference type="Pfam" id="PF04069">
    <property type="entry name" value="OpuAC"/>
    <property type="match status" value="1"/>
</dbReference>
<keyword evidence="4" id="KW-1185">Reference proteome</keyword>